<sequence>MTMFAQTKFGYIDSQAFLESLPEAQAVQKALQAKGDEYQKNLKAMQDELERKAKDYDAQKATMSTTKQEETEKQLQDMYTKIQQTAQDNQKAFNDEQQKQLGPILDKVRTAIQNVAKAGKYVYIMEKNAGQPLYINETLSDDVSAQVKTEYNKLK</sequence>
<feature type="coiled-coil region" evidence="3">
    <location>
        <begin position="28"/>
        <end position="62"/>
    </location>
</feature>
<dbReference type="GO" id="GO:0050821">
    <property type="term" value="P:protein stabilization"/>
    <property type="evidence" value="ECO:0007669"/>
    <property type="project" value="TreeGrafter"/>
</dbReference>
<name>A0A9R1CXQ0_9BACT</name>
<reference evidence="4" key="1">
    <citation type="journal article" date="2022" name="Int. J. Syst. Evol. Microbiol.">
        <title>Prevotella lacticifex sp. nov., isolated from the rumen of cows.</title>
        <authorList>
            <person name="Shinkai T."/>
            <person name="Ikeyama N."/>
            <person name="Kumagai M."/>
            <person name="Ohmori H."/>
            <person name="Sakamoto M."/>
            <person name="Ohkuma M."/>
            <person name="Mitsumori M."/>
        </authorList>
    </citation>
    <scope>NUCLEOTIDE SEQUENCE</scope>
    <source>
        <strain evidence="4">R5076</strain>
    </source>
</reference>
<dbReference type="SMART" id="SM00935">
    <property type="entry name" value="OmpH"/>
    <property type="match status" value="1"/>
</dbReference>
<organism evidence="4 5">
    <name type="scientific">Prevotella lacticifex</name>
    <dbReference type="NCBI Taxonomy" id="2854755"/>
    <lineage>
        <taxon>Bacteria</taxon>
        <taxon>Pseudomonadati</taxon>
        <taxon>Bacteroidota</taxon>
        <taxon>Bacteroidia</taxon>
        <taxon>Bacteroidales</taxon>
        <taxon>Prevotellaceae</taxon>
        <taxon>Prevotella</taxon>
    </lineage>
</organism>
<evidence type="ECO:0000313" key="4">
    <source>
        <dbReference type="EMBL" id="GJG59992.1"/>
    </source>
</evidence>
<evidence type="ECO:0000256" key="3">
    <source>
        <dbReference type="SAM" id="Coils"/>
    </source>
</evidence>
<dbReference type="AlphaFoldDB" id="A0A9R1CXQ0"/>
<keyword evidence="5" id="KW-1185">Reference proteome</keyword>
<dbReference type="InterPro" id="IPR005632">
    <property type="entry name" value="Chaperone_Skp"/>
</dbReference>
<keyword evidence="3" id="KW-0175">Coiled coil</keyword>
<dbReference type="SUPFAM" id="SSF111384">
    <property type="entry name" value="OmpH-like"/>
    <property type="match status" value="1"/>
</dbReference>
<comment type="caution">
    <text evidence="4">The sequence shown here is derived from an EMBL/GenBank/DDBJ whole genome shotgun (WGS) entry which is preliminary data.</text>
</comment>
<dbReference type="GO" id="GO:0005829">
    <property type="term" value="C:cytosol"/>
    <property type="evidence" value="ECO:0007669"/>
    <property type="project" value="TreeGrafter"/>
</dbReference>
<dbReference type="EMBL" id="BPUB01000002">
    <property type="protein sequence ID" value="GJG59992.1"/>
    <property type="molecule type" value="Genomic_DNA"/>
</dbReference>
<accession>A0A9R1CXQ0</accession>
<dbReference type="Gene3D" id="3.30.910.20">
    <property type="entry name" value="Skp domain"/>
    <property type="match status" value="1"/>
</dbReference>
<evidence type="ECO:0000256" key="2">
    <source>
        <dbReference type="ARBA" id="ARBA00022729"/>
    </source>
</evidence>
<dbReference type="InterPro" id="IPR024930">
    <property type="entry name" value="Skp_dom_sf"/>
</dbReference>
<evidence type="ECO:0008006" key="6">
    <source>
        <dbReference type="Google" id="ProtNLM"/>
    </source>
</evidence>
<keyword evidence="2" id="KW-0732">Signal</keyword>
<dbReference type="PANTHER" id="PTHR35089">
    <property type="entry name" value="CHAPERONE PROTEIN SKP"/>
    <property type="match status" value="1"/>
</dbReference>
<dbReference type="PANTHER" id="PTHR35089:SF1">
    <property type="entry name" value="CHAPERONE PROTEIN SKP"/>
    <property type="match status" value="1"/>
</dbReference>
<proteinExistence type="inferred from homology"/>
<comment type="similarity">
    <text evidence="1">Belongs to the Skp family.</text>
</comment>
<evidence type="ECO:0000256" key="1">
    <source>
        <dbReference type="ARBA" id="ARBA00009091"/>
    </source>
</evidence>
<gene>
    <name evidence="4" type="ORF">PRLR5076_28430</name>
</gene>
<evidence type="ECO:0000313" key="5">
    <source>
        <dbReference type="Proteomes" id="UP000825483"/>
    </source>
</evidence>
<dbReference type="GO" id="GO:0051082">
    <property type="term" value="F:unfolded protein binding"/>
    <property type="evidence" value="ECO:0007669"/>
    <property type="project" value="InterPro"/>
</dbReference>
<dbReference type="Proteomes" id="UP000825483">
    <property type="component" value="Unassembled WGS sequence"/>
</dbReference>
<protein>
    <recommendedName>
        <fullName evidence="6">OmpH family outer membrane protein</fullName>
    </recommendedName>
</protein>
<dbReference type="Pfam" id="PF03938">
    <property type="entry name" value="OmpH"/>
    <property type="match status" value="1"/>
</dbReference>